<dbReference type="EMBL" id="CAKKLH010000286">
    <property type="protein sequence ID" value="CAH0108632.1"/>
    <property type="molecule type" value="Genomic_DNA"/>
</dbReference>
<evidence type="ECO:0000256" key="1">
    <source>
        <dbReference type="SAM" id="MobiDB-lite"/>
    </source>
</evidence>
<dbReference type="OrthoDB" id="6288734at2759"/>
<keyword evidence="3" id="KW-1185">Reference proteome</keyword>
<feature type="region of interest" description="Disordered" evidence="1">
    <location>
        <begin position="528"/>
        <end position="579"/>
    </location>
</feature>
<comment type="caution">
    <text evidence="2">The sequence shown here is derived from an EMBL/GenBank/DDBJ whole genome shotgun (WGS) entry which is preliminary data.</text>
</comment>
<feature type="compositionally biased region" description="Basic and acidic residues" evidence="1">
    <location>
        <begin position="608"/>
        <end position="619"/>
    </location>
</feature>
<feature type="region of interest" description="Disordered" evidence="1">
    <location>
        <begin position="1"/>
        <end position="20"/>
    </location>
</feature>
<feature type="region of interest" description="Disordered" evidence="1">
    <location>
        <begin position="427"/>
        <end position="454"/>
    </location>
</feature>
<feature type="compositionally biased region" description="Polar residues" evidence="1">
    <location>
        <begin position="429"/>
        <end position="445"/>
    </location>
</feature>
<sequence>MPRLNSPTSPTKINAGTSNTMGIEAPTAAKMVEPPVNDIYLCDYCGADFSSLSAIKAHEAKCMADKALEAQSNSSNSFTELETQDMDEAQFLWYLSLSSRSQALPPPNVTPAKVRPVVRRTCTLSDKRKYNNLHLNIDLRQFRFRQILDKLLKQYINPTAFDSWSVRRSALCTSQFCPGRTYLQESTPINQFHQELPLIAFVQLRLNKRSRQLLQRCEVIRVTMVKLKPEEIEIWTRPKPKPKHPPHLLQPWLQRNQGCIANLPASCTISLAPADSLKTYLRHQQATSPSLTMSRHIPKNLLTAKSQARAPPGLLPLITSTWSMQTMQSAKSKPTKNQFILPDLIPVVNRHSRTRSTDPVVIRMPSMSSPKSVAASSRIQTTSSGNTADIVDLCSSEEEVDNDEPGKRNVLPKTLVLPPGISITKVKKTSSGAQYQLPNSRSSETPFEKNNNRSRSVSQWLATATTVPLPVLTFMGQPQAVIKKELSRSDVALGVSSGDSSLPIVTPLKLGKLPAEKREQMKQSLLKIQKKEKKSPSSNNEISSPPTPINTIQTTSDGIDPLQLSPLPRSSASPKNNLSPFLSEECKELKNKRLITDSLFSNQRSTGRKREKEPDFHSCDEEDSLSDCPNKKARKLDQSPSSICLVPQGQLVRGSDNYSSIIEVDLGGPDNEISDSSRANSFGSLTPESKLPKKRTLQRNELMFLLNDECKELRRKGLEDLSFEANSNQRITRCRTKSQPLMSGKR</sequence>
<evidence type="ECO:0000313" key="2">
    <source>
        <dbReference type="EMBL" id="CAH0108632.1"/>
    </source>
</evidence>
<reference evidence="2" key="1">
    <citation type="submission" date="2021-11" db="EMBL/GenBank/DDBJ databases">
        <authorList>
            <person name="Schell T."/>
        </authorList>
    </citation>
    <scope>NUCLEOTIDE SEQUENCE</scope>
    <source>
        <strain evidence="2">M5</strain>
    </source>
</reference>
<dbReference type="Proteomes" id="UP000789390">
    <property type="component" value="Unassembled WGS sequence"/>
</dbReference>
<accession>A0A8J2RS03</accession>
<feature type="compositionally biased region" description="Polar residues" evidence="1">
    <location>
        <begin position="568"/>
        <end position="579"/>
    </location>
</feature>
<feature type="region of interest" description="Disordered" evidence="1">
    <location>
        <begin position="600"/>
        <end position="639"/>
    </location>
</feature>
<organism evidence="2 3">
    <name type="scientific">Daphnia galeata</name>
    <dbReference type="NCBI Taxonomy" id="27404"/>
    <lineage>
        <taxon>Eukaryota</taxon>
        <taxon>Metazoa</taxon>
        <taxon>Ecdysozoa</taxon>
        <taxon>Arthropoda</taxon>
        <taxon>Crustacea</taxon>
        <taxon>Branchiopoda</taxon>
        <taxon>Diplostraca</taxon>
        <taxon>Cladocera</taxon>
        <taxon>Anomopoda</taxon>
        <taxon>Daphniidae</taxon>
        <taxon>Daphnia</taxon>
    </lineage>
</organism>
<evidence type="ECO:0000313" key="3">
    <source>
        <dbReference type="Proteomes" id="UP000789390"/>
    </source>
</evidence>
<feature type="region of interest" description="Disordered" evidence="1">
    <location>
        <begin position="362"/>
        <end position="384"/>
    </location>
</feature>
<dbReference type="AlphaFoldDB" id="A0A8J2RS03"/>
<feature type="compositionally biased region" description="Low complexity" evidence="1">
    <location>
        <begin position="364"/>
        <end position="377"/>
    </location>
</feature>
<proteinExistence type="predicted"/>
<name>A0A8J2RS03_9CRUS</name>
<protein>
    <submittedName>
        <fullName evidence="2">Uncharacterized protein</fullName>
    </submittedName>
</protein>
<gene>
    <name evidence="2" type="ORF">DGAL_LOCUS12028</name>
</gene>